<keyword evidence="4" id="KW-0805">Transcription regulation</keyword>
<proteinExistence type="predicted"/>
<evidence type="ECO:0000256" key="6">
    <source>
        <dbReference type="ARBA" id="ARBA00023163"/>
    </source>
</evidence>
<evidence type="ECO:0000313" key="11">
    <source>
        <dbReference type="Proteomes" id="UP000037043"/>
    </source>
</evidence>
<feature type="domain" description="PAS" evidence="9">
    <location>
        <begin position="12"/>
        <end position="56"/>
    </location>
</feature>
<dbReference type="PROSITE" id="PS50045">
    <property type="entry name" value="SIGMA54_INTERACT_4"/>
    <property type="match status" value="1"/>
</dbReference>
<evidence type="ECO:0000259" key="9">
    <source>
        <dbReference type="PROSITE" id="PS50112"/>
    </source>
</evidence>
<evidence type="ECO:0000256" key="5">
    <source>
        <dbReference type="ARBA" id="ARBA00023125"/>
    </source>
</evidence>
<accession>A0A0L6Z703</accession>
<dbReference type="STRING" id="36844.SAMN04488501_11034"/>
<dbReference type="Proteomes" id="UP000037043">
    <property type="component" value="Unassembled WGS sequence"/>
</dbReference>
<dbReference type="InterPro" id="IPR002078">
    <property type="entry name" value="Sigma_54_int"/>
</dbReference>
<dbReference type="AlphaFoldDB" id="A0A0L6Z703"/>
<name>A0A0L6Z703_9CLOT</name>
<dbReference type="Gene3D" id="1.10.8.60">
    <property type="match status" value="1"/>
</dbReference>
<feature type="domain" description="Sigma-54 factor interaction" evidence="8">
    <location>
        <begin position="155"/>
        <end position="384"/>
    </location>
</feature>
<evidence type="ECO:0000256" key="1">
    <source>
        <dbReference type="ARBA" id="ARBA00022741"/>
    </source>
</evidence>
<dbReference type="CDD" id="cd00009">
    <property type="entry name" value="AAA"/>
    <property type="match status" value="1"/>
</dbReference>
<organism evidence="10 11">
    <name type="scientific">Clostridium homopropionicum DSM 5847</name>
    <dbReference type="NCBI Taxonomy" id="1121318"/>
    <lineage>
        <taxon>Bacteria</taxon>
        <taxon>Bacillati</taxon>
        <taxon>Bacillota</taxon>
        <taxon>Clostridia</taxon>
        <taxon>Eubacteriales</taxon>
        <taxon>Clostridiaceae</taxon>
        <taxon>Clostridium</taxon>
    </lineage>
</organism>
<evidence type="ECO:0000256" key="2">
    <source>
        <dbReference type="ARBA" id="ARBA00022797"/>
    </source>
</evidence>
<dbReference type="PATRIC" id="fig|1121318.3.peg.2907"/>
<dbReference type="InterPro" id="IPR027417">
    <property type="entry name" value="P-loop_NTPase"/>
</dbReference>
<dbReference type="PROSITE" id="PS00688">
    <property type="entry name" value="SIGMA54_INTERACT_3"/>
    <property type="match status" value="1"/>
</dbReference>
<dbReference type="InterPro" id="IPR025662">
    <property type="entry name" value="Sigma_54_int_dom_ATP-bd_1"/>
</dbReference>
<dbReference type="Pfam" id="PF00989">
    <property type="entry name" value="PAS"/>
    <property type="match status" value="1"/>
</dbReference>
<dbReference type="InterPro" id="IPR030828">
    <property type="entry name" value="HTH_TyrR"/>
</dbReference>
<protein>
    <recommendedName>
        <fullName evidence="7">HTH-type transcriptional regulatory protein TyrR</fullName>
    </recommendedName>
</protein>
<dbReference type="Gene3D" id="1.10.10.60">
    <property type="entry name" value="Homeodomain-like"/>
    <property type="match status" value="1"/>
</dbReference>
<keyword evidence="10" id="KW-0560">Oxidoreductase</keyword>
<dbReference type="Gene3D" id="3.30.450.20">
    <property type="entry name" value="PAS domain"/>
    <property type="match status" value="1"/>
</dbReference>
<comment type="caution">
    <text evidence="10">The sequence shown here is derived from an EMBL/GenBank/DDBJ whole genome shotgun (WGS) entry which is preliminary data.</text>
</comment>
<sequence length="478" mass="54757">MVVDEEKKFEIVNAKLNAILQSSYDGIYITDGKGLFLNVNKGVERITGLKKDDLIGVYTTDLVENEIIDRSVVKMAIEAKERITINQRIKADRIKEVMVTATPILNKDGEVEYVVANLRDMTDLIHLENECCKAKLLSKQYYSQLLMEKNIKEKIIAESEGTKQLMQLAYRMAQVDSTVLLEGESGTGKEVFTRFIHEMSPRRNGPFICINCAGIPENLLEAELFGYEEGAFTGARKGGKAGQIELADGGTLFLDEINSLSMNLQGKLLRVIETLEVSRVGSVKSHKVNFRLITATNENLQEMIDNRLFRQDLYFRLRIVPLYIPPLRKRKKDIIPLVMHYLKYFNKKYDRKKEISVNTLKCFEAYEWPGNVRELKNVIERLIVITPNDLITEKDLPPEFISSAKCDHKFHIIIKEIVPLKELMDEVETQLINLAMEQCNSTREAAKALNISQTSVVRKFKEAESKFKFEPKLVQENH</sequence>
<dbReference type="InterPro" id="IPR003593">
    <property type="entry name" value="AAA+_ATPase"/>
</dbReference>
<dbReference type="Gene3D" id="3.40.50.300">
    <property type="entry name" value="P-loop containing nucleotide triphosphate hydrolases"/>
    <property type="match status" value="1"/>
</dbReference>
<dbReference type="GO" id="GO:0018457">
    <property type="term" value="F:perillyl-alcohol dehydrogenase (NAD+) activity"/>
    <property type="evidence" value="ECO:0007669"/>
    <property type="project" value="UniProtKB-EC"/>
</dbReference>
<evidence type="ECO:0000256" key="7">
    <source>
        <dbReference type="ARBA" id="ARBA00029500"/>
    </source>
</evidence>
<reference evidence="11" key="1">
    <citation type="submission" date="2015-08" db="EMBL/GenBank/DDBJ databases">
        <title>Genome sequence of the strict anaerobe Clostridium homopropionicum LuHBu1 (DSM 5847T).</title>
        <authorList>
            <person name="Poehlein A."/>
            <person name="Beck M."/>
            <person name="Schiel-Bengelsdorf B."/>
            <person name="Bengelsdorf F.R."/>
            <person name="Daniel R."/>
            <person name="Duerre P."/>
        </authorList>
    </citation>
    <scope>NUCLEOTIDE SEQUENCE [LARGE SCALE GENOMIC DNA]</scope>
    <source>
        <strain evidence="11">DSM 5847</strain>
    </source>
</reference>
<dbReference type="SMART" id="SM00382">
    <property type="entry name" value="AAA"/>
    <property type="match status" value="1"/>
</dbReference>
<dbReference type="PANTHER" id="PTHR32071">
    <property type="entry name" value="TRANSCRIPTIONAL REGULATORY PROTEIN"/>
    <property type="match status" value="1"/>
</dbReference>
<dbReference type="GO" id="GO:0005524">
    <property type="term" value="F:ATP binding"/>
    <property type="evidence" value="ECO:0007669"/>
    <property type="project" value="UniProtKB-KW"/>
</dbReference>
<dbReference type="Pfam" id="PF25601">
    <property type="entry name" value="AAA_lid_14"/>
    <property type="match status" value="1"/>
</dbReference>
<dbReference type="GO" id="GO:0018459">
    <property type="term" value="F:carveol dehydrogenase activity"/>
    <property type="evidence" value="ECO:0007669"/>
    <property type="project" value="UniProtKB-EC"/>
</dbReference>
<dbReference type="SUPFAM" id="SSF46689">
    <property type="entry name" value="Homeodomain-like"/>
    <property type="match status" value="1"/>
</dbReference>
<dbReference type="PROSITE" id="PS50112">
    <property type="entry name" value="PAS"/>
    <property type="match status" value="1"/>
</dbReference>
<dbReference type="GO" id="GO:0006355">
    <property type="term" value="P:regulation of DNA-templated transcription"/>
    <property type="evidence" value="ECO:0007669"/>
    <property type="project" value="InterPro"/>
</dbReference>
<dbReference type="InterPro" id="IPR025943">
    <property type="entry name" value="Sigma_54_int_dom_ATP-bd_2"/>
</dbReference>
<dbReference type="PANTHER" id="PTHR32071:SF121">
    <property type="entry name" value="SIGMA L-DEPENDENT TRANSCRIPTIONAL REGULATOR YQIR-RELATED"/>
    <property type="match status" value="1"/>
</dbReference>
<evidence type="ECO:0000259" key="8">
    <source>
        <dbReference type="PROSITE" id="PS50045"/>
    </source>
</evidence>
<dbReference type="InterPro" id="IPR001610">
    <property type="entry name" value="PAC"/>
</dbReference>
<keyword evidence="1" id="KW-0547">Nucleotide-binding</keyword>
<dbReference type="PROSITE" id="PS00675">
    <property type="entry name" value="SIGMA54_INTERACT_1"/>
    <property type="match status" value="1"/>
</dbReference>
<dbReference type="NCBIfam" id="TIGR00229">
    <property type="entry name" value="sensory_box"/>
    <property type="match status" value="1"/>
</dbReference>
<dbReference type="InterPro" id="IPR035965">
    <property type="entry name" value="PAS-like_dom_sf"/>
</dbReference>
<keyword evidence="11" id="KW-1185">Reference proteome</keyword>
<dbReference type="PROSITE" id="PS00676">
    <property type="entry name" value="SIGMA54_INTERACT_2"/>
    <property type="match status" value="1"/>
</dbReference>
<dbReference type="InterPro" id="IPR013767">
    <property type="entry name" value="PAS_fold"/>
</dbReference>
<evidence type="ECO:0000313" key="10">
    <source>
        <dbReference type="EMBL" id="KOA18613.1"/>
    </source>
</evidence>
<gene>
    <name evidence="10" type="ORF">CLHOM_28970</name>
</gene>
<dbReference type="SUPFAM" id="SSF55785">
    <property type="entry name" value="PYP-like sensor domain (PAS domain)"/>
    <property type="match status" value="1"/>
</dbReference>
<dbReference type="RefSeq" id="WP_139205650.1">
    <property type="nucleotide sequence ID" value="NZ_LHUR01000036.1"/>
</dbReference>
<dbReference type="SMART" id="SM00086">
    <property type="entry name" value="PAC"/>
    <property type="match status" value="1"/>
</dbReference>
<dbReference type="FunFam" id="3.40.50.300:FF:000006">
    <property type="entry name" value="DNA-binding transcriptional regulator NtrC"/>
    <property type="match status" value="1"/>
</dbReference>
<keyword evidence="3" id="KW-0067">ATP-binding</keyword>
<dbReference type="Pfam" id="PF00158">
    <property type="entry name" value="Sigma54_activat"/>
    <property type="match status" value="1"/>
</dbReference>
<dbReference type="SMART" id="SM00091">
    <property type="entry name" value="PAS"/>
    <property type="match status" value="1"/>
</dbReference>
<keyword evidence="2" id="KW-0058">Aromatic hydrocarbons catabolism</keyword>
<dbReference type="InterPro" id="IPR025944">
    <property type="entry name" value="Sigma_54_int_dom_CS"/>
</dbReference>
<evidence type="ECO:0000256" key="4">
    <source>
        <dbReference type="ARBA" id="ARBA00023015"/>
    </source>
</evidence>
<keyword evidence="5" id="KW-0238">DNA-binding</keyword>
<dbReference type="SUPFAM" id="SSF52540">
    <property type="entry name" value="P-loop containing nucleoside triphosphate hydrolases"/>
    <property type="match status" value="1"/>
</dbReference>
<dbReference type="CDD" id="cd00130">
    <property type="entry name" value="PAS"/>
    <property type="match status" value="1"/>
</dbReference>
<dbReference type="Pfam" id="PF18024">
    <property type="entry name" value="HTH_50"/>
    <property type="match status" value="1"/>
</dbReference>
<dbReference type="InterPro" id="IPR058031">
    <property type="entry name" value="AAA_lid_NorR"/>
</dbReference>
<evidence type="ECO:0000256" key="3">
    <source>
        <dbReference type="ARBA" id="ARBA00022840"/>
    </source>
</evidence>
<keyword evidence="6" id="KW-0804">Transcription</keyword>
<dbReference type="InterPro" id="IPR000014">
    <property type="entry name" value="PAS"/>
</dbReference>
<dbReference type="InterPro" id="IPR009057">
    <property type="entry name" value="Homeodomain-like_sf"/>
</dbReference>
<dbReference type="EMBL" id="LHUR01000036">
    <property type="protein sequence ID" value="KOA18613.1"/>
    <property type="molecule type" value="Genomic_DNA"/>
</dbReference>
<dbReference type="GO" id="GO:0003677">
    <property type="term" value="F:DNA binding"/>
    <property type="evidence" value="ECO:0007669"/>
    <property type="project" value="UniProtKB-KW"/>
</dbReference>